<evidence type="ECO:0000313" key="5">
    <source>
        <dbReference type="Proteomes" id="UP000192223"/>
    </source>
</evidence>
<evidence type="ECO:0000313" key="6">
    <source>
        <dbReference type="RefSeq" id="XP_018321747.1"/>
    </source>
</evidence>
<dbReference type="Gene3D" id="1.10.287.370">
    <property type="match status" value="1"/>
</dbReference>
<dbReference type="InterPro" id="IPR002777">
    <property type="entry name" value="PFD_beta-like"/>
</dbReference>
<sequence length="123" mass="14515">MAKVDMELKKAFAELQEKAIDTTQKLKLADLQIESLKRMKQHSILTEREISTLDNDTKTFESVGRMFIYTPLPEIKEKLKKRQALADEKIKIEENNKQYLEKNLKEAENNLRELVQQRKDAHE</sequence>
<gene>
    <name evidence="6" type="primary">LOC108734610</name>
</gene>
<dbReference type="GO" id="GO:0005737">
    <property type="term" value="C:cytoplasm"/>
    <property type="evidence" value="ECO:0007669"/>
    <property type="project" value="TreeGrafter"/>
</dbReference>
<dbReference type="InParanoid" id="A0A1W4WMR1"/>
<feature type="coiled-coil region" evidence="4">
    <location>
        <begin position="75"/>
        <end position="117"/>
    </location>
</feature>
<name>A0A1W4WMR1_AGRPL</name>
<evidence type="ECO:0000256" key="4">
    <source>
        <dbReference type="SAM" id="Coils"/>
    </source>
</evidence>
<keyword evidence="5" id="KW-1185">Reference proteome</keyword>
<keyword evidence="4" id="KW-0175">Coiled coil</keyword>
<dbReference type="OrthoDB" id="5242628at2759"/>
<proteinExistence type="inferred from homology"/>
<dbReference type="KEGG" id="apln:108734610"/>
<dbReference type="PANTHER" id="PTHR20903">
    <property type="entry name" value="PREFOLDIN SUBUNIT 1-RELATED"/>
    <property type="match status" value="1"/>
</dbReference>
<evidence type="ECO:0000256" key="1">
    <source>
        <dbReference type="ARBA" id="ARBA00008045"/>
    </source>
</evidence>
<keyword evidence="3" id="KW-0143">Chaperone</keyword>
<dbReference type="GO" id="GO:0016272">
    <property type="term" value="C:prefoldin complex"/>
    <property type="evidence" value="ECO:0007669"/>
    <property type="project" value="InterPro"/>
</dbReference>
<dbReference type="Pfam" id="PF01920">
    <property type="entry name" value="Prefoldin_2"/>
    <property type="match status" value="1"/>
</dbReference>
<dbReference type="InterPro" id="IPR009053">
    <property type="entry name" value="Prefoldin"/>
</dbReference>
<reference evidence="6" key="1">
    <citation type="submission" date="2025-08" db="UniProtKB">
        <authorList>
            <consortium name="RefSeq"/>
        </authorList>
    </citation>
    <scope>IDENTIFICATION</scope>
    <source>
        <tissue evidence="6">Entire body</tissue>
    </source>
</reference>
<evidence type="ECO:0000256" key="3">
    <source>
        <dbReference type="ARBA" id="ARBA00023186"/>
    </source>
</evidence>
<dbReference type="STRING" id="224129.A0A1W4WMR1"/>
<dbReference type="AlphaFoldDB" id="A0A1W4WMR1"/>
<dbReference type="GeneID" id="108734610"/>
<evidence type="ECO:0000256" key="2">
    <source>
        <dbReference type="ARBA" id="ARBA00011695"/>
    </source>
</evidence>
<dbReference type="Proteomes" id="UP000192223">
    <property type="component" value="Unplaced"/>
</dbReference>
<dbReference type="FunCoup" id="A0A1W4WMR1">
    <property type="interactions" value="2009"/>
</dbReference>
<accession>A0A1W4WMR1</accession>
<organism evidence="5 6">
    <name type="scientific">Agrilus planipennis</name>
    <name type="common">Emerald ash borer</name>
    <name type="synonym">Agrilus marcopoli</name>
    <dbReference type="NCBI Taxonomy" id="224129"/>
    <lineage>
        <taxon>Eukaryota</taxon>
        <taxon>Metazoa</taxon>
        <taxon>Ecdysozoa</taxon>
        <taxon>Arthropoda</taxon>
        <taxon>Hexapoda</taxon>
        <taxon>Insecta</taxon>
        <taxon>Pterygota</taxon>
        <taxon>Neoptera</taxon>
        <taxon>Endopterygota</taxon>
        <taxon>Coleoptera</taxon>
        <taxon>Polyphaga</taxon>
        <taxon>Elateriformia</taxon>
        <taxon>Buprestoidea</taxon>
        <taxon>Buprestidae</taxon>
        <taxon>Agrilinae</taxon>
        <taxon>Agrilus</taxon>
    </lineage>
</organism>
<protein>
    <submittedName>
        <fullName evidence="6">Prefoldin subunit 1</fullName>
    </submittedName>
</protein>
<dbReference type="GO" id="GO:0051082">
    <property type="term" value="F:unfolded protein binding"/>
    <property type="evidence" value="ECO:0007669"/>
    <property type="project" value="InterPro"/>
</dbReference>
<comment type="subunit">
    <text evidence="2">Heterohexamer of two PFD-alpha type and four PFD-beta type subunits.</text>
</comment>
<dbReference type="CDD" id="cd23164">
    <property type="entry name" value="Prefoldin_1"/>
    <property type="match status" value="1"/>
</dbReference>
<dbReference type="RefSeq" id="XP_018321747.1">
    <property type="nucleotide sequence ID" value="XM_018466245.2"/>
</dbReference>
<dbReference type="SUPFAM" id="SSF46579">
    <property type="entry name" value="Prefoldin"/>
    <property type="match status" value="1"/>
</dbReference>
<comment type="similarity">
    <text evidence="1">Belongs to the prefoldin subunit beta family.</text>
</comment>
<dbReference type="GO" id="GO:0044183">
    <property type="term" value="F:protein folding chaperone"/>
    <property type="evidence" value="ECO:0007669"/>
    <property type="project" value="TreeGrafter"/>
</dbReference>
<dbReference type="PANTHER" id="PTHR20903:SF0">
    <property type="entry name" value="PREFOLDIN SUBUNIT 1"/>
    <property type="match status" value="1"/>
</dbReference>